<dbReference type="PANTHER" id="PTHR28570:SF2">
    <property type="entry name" value="M18 FAMILY AMINOPEPTIDASE 1-RELATED"/>
    <property type="match status" value="1"/>
</dbReference>
<keyword evidence="8 9" id="KW-0482">Metalloprotease</keyword>
<evidence type="ECO:0000256" key="9">
    <source>
        <dbReference type="RuleBase" id="RU004386"/>
    </source>
</evidence>
<dbReference type="PRINTS" id="PR00932">
    <property type="entry name" value="AMINO1PTASE"/>
</dbReference>
<keyword evidence="3 9" id="KW-0031">Aminopeptidase</keyword>
<keyword evidence="13" id="KW-1185">Reference proteome</keyword>
<keyword evidence="4 9" id="KW-0645">Protease</keyword>
<dbReference type="SUPFAM" id="SSF53187">
    <property type="entry name" value="Zn-dependent exopeptidases"/>
    <property type="match status" value="1"/>
</dbReference>
<dbReference type="GO" id="GO:0006508">
    <property type="term" value="P:proteolysis"/>
    <property type="evidence" value="ECO:0007669"/>
    <property type="project" value="UniProtKB-KW"/>
</dbReference>
<dbReference type="EMBL" id="JAKNGE010000001">
    <property type="protein sequence ID" value="MCG4743851.1"/>
    <property type="molecule type" value="Genomic_DNA"/>
</dbReference>
<evidence type="ECO:0000313" key="12">
    <source>
        <dbReference type="EMBL" id="NSJ50043.1"/>
    </source>
</evidence>
<dbReference type="EMBL" id="JAAITT010000021">
    <property type="protein sequence ID" value="NSJ50043.1"/>
    <property type="molecule type" value="Genomic_DNA"/>
</dbReference>
<dbReference type="InterPro" id="IPR001948">
    <property type="entry name" value="Peptidase_M18"/>
</dbReference>
<dbReference type="GO" id="GO:0008237">
    <property type="term" value="F:metallopeptidase activity"/>
    <property type="evidence" value="ECO:0007669"/>
    <property type="project" value="UniProtKB-KW"/>
</dbReference>
<dbReference type="EC" id="3.4.11.-" evidence="10"/>
<evidence type="ECO:0000313" key="14">
    <source>
        <dbReference type="Proteomes" id="UP001299608"/>
    </source>
</evidence>
<comment type="cofactor">
    <cofactor evidence="1 10">
        <name>Zn(2+)</name>
        <dbReference type="ChEBI" id="CHEBI:29105"/>
    </cofactor>
</comment>
<dbReference type="GO" id="GO:0008270">
    <property type="term" value="F:zinc ion binding"/>
    <property type="evidence" value="ECO:0007669"/>
    <property type="project" value="InterPro"/>
</dbReference>
<keyword evidence="5 9" id="KW-0479">Metal-binding</keyword>
<dbReference type="Pfam" id="PF02127">
    <property type="entry name" value="Peptidase_M18"/>
    <property type="match status" value="1"/>
</dbReference>
<dbReference type="GO" id="GO:0005737">
    <property type="term" value="C:cytoplasm"/>
    <property type="evidence" value="ECO:0007669"/>
    <property type="project" value="UniProtKB-ARBA"/>
</dbReference>
<comment type="similarity">
    <text evidence="2 9">Belongs to the peptidase M18 family.</text>
</comment>
<keyword evidence="6 9" id="KW-0378">Hydrolase</keyword>
<dbReference type="InterPro" id="IPR023358">
    <property type="entry name" value="Peptidase_M18_dom2"/>
</dbReference>
<sequence>MSKKTKAQELQEQLTWTFPHIGKDSPGQIEKASKYCEGYKAFLNAGKTERECVKAAVKMLKKAGYRPYDRKASYEAGDKVYYVNRDKALIATTFGRKPLSEGVRINGAHIDSPRLDLKPNPLYEKDEIAFFKTHYYGGIRKYQWGTIPLAIHGVVVKKNGETVDICIGEDEADSVFCVTDLLPHLSAKQNERPLKDGLKGEELNIVIGSLPYQEEDIKEPVKLMALSLLNERYKITEKDFFRAELELVPAAKARDVGLDASMIGAYGQDDRVCAYTAITAEMDAKKPAHTTVTILTDKEETGSDGNTGLNSDYVLHYIEDLAEQAGVPVRDVLRNSLCLSSDVNAAYDPTFPDVYEGRNSSYINKGCVLTKYTGARGKAGSNDASAETMAKVIGIMEEEGVYWQAGELGAVDAGGGGTIAKLVAHMNVDTVDLGVPILSMHSPFELSSKLDVYNTYKAFKAFYK</sequence>
<comment type="caution">
    <text evidence="11">The sequence shown here is derived from an EMBL/GenBank/DDBJ whole genome shotgun (WGS) entry which is preliminary data.</text>
</comment>
<evidence type="ECO:0000256" key="6">
    <source>
        <dbReference type="ARBA" id="ARBA00022801"/>
    </source>
</evidence>
<dbReference type="RefSeq" id="WP_165642323.1">
    <property type="nucleotide sequence ID" value="NZ_JAAITT010000021.1"/>
</dbReference>
<evidence type="ECO:0000256" key="4">
    <source>
        <dbReference type="ARBA" id="ARBA00022670"/>
    </source>
</evidence>
<dbReference type="PANTHER" id="PTHR28570">
    <property type="entry name" value="ASPARTYL AMINOPEPTIDASE"/>
    <property type="match status" value="1"/>
</dbReference>
<reference evidence="12" key="2">
    <citation type="submission" date="2020-02" db="EMBL/GenBank/DDBJ databases">
        <authorList>
            <person name="Littmann E."/>
            <person name="Sorbara M."/>
        </authorList>
    </citation>
    <scope>NUCLEOTIDE SEQUENCE</scope>
    <source>
        <strain evidence="12">MSK.1.17</strain>
    </source>
</reference>
<reference evidence="11" key="3">
    <citation type="submission" date="2022-01" db="EMBL/GenBank/DDBJ databases">
        <title>Collection of gut derived symbiotic bacterial strains cultured from healthy donors.</title>
        <authorList>
            <person name="Lin H."/>
            <person name="Kohout C."/>
            <person name="Waligurski E."/>
            <person name="Pamer E.G."/>
        </authorList>
    </citation>
    <scope>NUCLEOTIDE SEQUENCE</scope>
    <source>
        <strain evidence="11">DFI.6.55</strain>
    </source>
</reference>
<dbReference type="SUPFAM" id="SSF101821">
    <property type="entry name" value="Aminopeptidase/glucanase lid domain"/>
    <property type="match status" value="1"/>
</dbReference>
<evidence type="ECO:0000313" key="11">
    <source>
        <dbReference type="EMBL" id="MCG4743851.1"/>
    </source>
</evidence>
<gene>
    <name evidence="12" type="ORF">G5B36_15235</name>
    <name evidence="11" type="ORF">L0N08_00320</name>
</gene>
<name>A0AAW5BUH3_9FIRM</name>
<reference evidence="12 13" key="1">
    <citation type="journal article" date="2020" name="Cell Host Microbe">
        <title>Functional and Genomic Variation between Human-Derived Isolates of Lachnospiraceae Reveals Inter- and Intra-Species Diversity.</title>
        <authorList>
            <person name="Sorbara M.T."/>
            <person name="Littmann E.R."/>
            <person name="Fontana E."/>
            <person name="Moody T.U."/>
            <person name="Kohout C.E."/>
            <person name="Gjonbalaj M."/>
            <person name="Eaton V."/>
            <person name="Seok R."/>
            <person name="Leiner I.M."/>
            <person name="Pamer E.G."/>
        </authorList>
    </citation>
    <scope>NUCLEOTIDE SEQUENCE [LARGE SCALE GENOMIC DNA]</scope>
    <source>
        <strain evidence="12 13">MSK.1.17</strain>
    </source>
</reference>
<accession>A0AAW5BUH3</accession>
<evidence type="ECO:0000256" key="8">
    <source>
        <dbReference type="ARBA" id="ARBA00023049"/>
    </source>
</evidence>
<evidence type="ECO:0000256" key="5">
    <source>
        <dbReference type="ARBA" id="ARBA00022723"/>
    </source>
</evidence>
<proteinExistence type="inferred from homology"/>
<evidence type="ECO:0000313" key="13">
    <source>
        <dbReference type="Proteomes" id="UP000669239"/>
    </source>
</evidence>
<dbReference type="Gene3D" id="2.30.250.10">
    <property type="entry name" value="Aminopeptidase i, Domain 2"/>
    <property type="match status" value="1"/>
</dbReference>
<evidence type="ECO:0000256" key="1">
    <source>
        <dbReference type="ARBA" id="ARBA00001947"/>
    </source>
</evidence>
<protein>
    <recommendedName>
        <fullName evidence="10">M18 family aminopeptidase</fullName>
        <ecNumber evidence="10">3.4.11.-</ecNumber>
    </recommendedName>
</protein>
<keyword evidence="7 9" id="KW-0862">Zinc</keyword>
<evidence type="ECO:0000256" key="2">
    <source>
        <dbReference type="ARBA" id="ARBA00008290"/>
    </source>
</evidence>
<organism evidence="11 14">
    <name type="scientific">Enterocloster aldenensis</name>
    <dbReference type="NCBI Taxonomy" id="358742"/>
    <lineage>
        <taxon>Bacteria</taxon>
        <taxon>Bacillati</taxon>
        <taxon>Bacillota</taxon>
        <taxon>Clostridia</taxon>
        <taxon>Lachnospirales</taxon>
        <taxon>Lachnospiraceae</taxon>
        <taxon>Enterocloster</taxon>
    </lineage>
</organism>
<dbReference type="NCBIfam" id="NF002600">
    <property type="entry name" value="PRK02256.1"/>
    <property type="match status" value="1"/>
</dbReference>
<dbReference type="AlphaFoldDB" id="A0AAW5BUH3"/>
<dbReference type="Proteomes" id="UP001299608">
    <property type="component" value="Unassembled WGS sequence"/>
</dbReference>
<evidence type="ECO:0000256" key="3">
    <source>
        <dbReference type="ARBA" id="ARBA00022438"/>
    </source>
</evidence>
<dbReference type="Proteomes" id="UP000669239">
    <property type="component" value="Unassembled WGS sequence"/>
</dbReference>
<dbReference type="GO" id="GO:0004177">
    <property type="term" value="F:aminopeptidase activity"/>
    <property type="evidence" value="ECO:0007669"/>
    <property type="project" value="UniProtKB-KW"/>
</dbReference>
<evidence type="ECO:0000256" key="10">
    <source>
        <dbReference type="RuleBase" id="RU004387"/>
    </source>
</evidence>
<evidence type="ECO:0000256" key="7">
    <source>
        <dbReference type="ARBA" id="ARBA00022833"/>
    </source>
</evidence>
<dbReference type="Gene3D" id="3.40.630.10">
    <property type="entry name" value="Zn peptidases"/>
    <property type="match status" value="1"/>
</dbReference>